<evidence type="ECO:0000256" key="6">
    <source>
        <dbReference type="ARBA" id="ARBA00022556"/>
    </source>
</evidence>
<evidence type="ECO:0000256" key="4">
    <source>
        <dbReference type="ARBA" id="ARBA00016436"/>
    </source>
</evidence>
<dbReference type="GO" id="GO:0005886">
    <property type="term" value="C:plasma membrane"/>
    <property type="evidence" value="ECO:0007669"/>
    <property type="project" value="TreeGrafter"/>
</dbReference>
<comment type="function">
    <text evidence="1 13">Transfers the gamma-phosphate of ATP to the 4'-position of a tetraacyldisaccharide 1-phosphate intermediate (termed DS-1-P) to form tetraacyldisaccharide 1,4'-bis-phosphate (lipid IVA).</text>
</comment>
<dbReference type="Proteomes" id="UP000293583">
    <property type="component" value="Unassembled WGS sequence"/>
</dbReference>
<evidence type="ECO:0000256" key="2">
    <source>
        <dbReference type="ARBA" id="ARBA00004870"/>
    </source>
</evidence>
<reference evidence="14 15" key="1">
    <citation type="submission" date="2019-02" db="EMBL/GenBank/DDBJ databases">
        <title>Genome of a new Bacteroidetes strain.</title>
        <authorList>
            <person name="Pitt A."/>
        </authorList>
    </citation>
    <scope>NUCLEOTIDE SEQUENCE [LARGE SCALE GENOMIC DNA]</scope>
    <source>
        <strain evidence="14 15">103A-SOEBACH</strain>
    </source>
</reference>
<comment type="caution">
    <text evidence="14">The sequence shown here is derived from an EMBL/GenBank/DDBJ whole genome shotgun (WGS) entry which is preliminary data.</text>
</comment>
<evidence type="ECO:0000256" key="5">
    <source>
        <dbReference type="ARBA" id="ARBA00022516"/>
    </source>
</evidence>
<dbReference type="PANTHER" id="PTHR42724">
    <property type="entry name" value="TETRAACYLDISACCHARIDE 4'-KINASE"/>
    <property type="match status" value="1"/>
</dbReference>
<evidence type="ECO:0000256" key="9">
    <source>
        <dbReference type="ARBA" id="ARBA00022777"/>
    </source>
</evidence>
<proteinExistence type="inferred from homology"/>
<name>A0A4Q9BCC0_9BACT</name>
<gene>
    <name evidence="13 14" type="primary">lpxK</name>
    <name evidence="14" type="ORF">EWU20_06565</name>
</gene>
<dbReference type="GO" id="GO:0009244">
    <property type="term" value="P:lipopolysaccharide core region biosynthetic process"/>
    <property type="evidence" value="ECO:0007669"/>
    <property type="project" value="TreeGrafter"/>
</dbReference>
<accession>A0A4Q9BCC0</accession>
<keyword evidence="9 13" id="KW-0418">Kinase</keyword>
<dbReference type="HAMAP" id="MF_00409">
    <property type="entry name" value="LpxK"/>
    <property type="match status" value="1"/>
</dbReference>
<protein>
    <recommendedName>
        <fullName evidence="4 13">Tetraacyldisaccharide 4'-kinase</fullName>
        <ecNumber evidence="3 13">2.7.1.130</ecNumber>
    </recommendedName>
    <alternativeName>
        <fullName evidence="12 13">Lipid A 4'-kinase</fullName>
    </alternativeName>
</protein>
<dbReference type="InterPro" id="IPR003758">
    <property type="entry name" value="LpxK"/>
</dbReference>
<dbReference type="PANTHER" id="PTHR42724:SF1">
    <property type="entry name" value="TETRAACYLDISACCHARIDE 4'-KINASE, MITOCHONDRIAL-RELATED"/>
    <property type="match status" value="1"/>
</dbReference>
<evidence type="ECO:0000256" key="7">
    <source>
        <dbReference type="ARBA" id="ARBA00022679"/>
    </source>
</evidence>
<keyword evidence="11 13" id="KW-0443">Lipid metabolism</keyword>
<evidence type="ECO:0000256" key="10">
    <source>
        <dbReference type="ARBA" id="ARBA00022840"/>
    </source>
</evidence>
<dbReference type="EMBL" id="SEWY01000003">
    <property type="protein sequence ID" value="TBH73033.1"/>
    <property type="molecule type" value="Genomic_DNA"/>
</dbReference>
<keyword evidence="8 13" id="KW-0547">Nucleotide-binding</keyword>
<evidence type="ECO:0000256" key="11">
    <source>
        <dbReference type="ARBA" id="ARBA00023098"/>
    </source>
</evidence>
<dbReference type="GO" id="GO:0009245">
    <property type="term" value="P:lipid A biosynthetic process"/>
    <property type="evidence" value="ECO:0007669"/>
    <property type="project" value="UniProtKB-UniRule"/>
</dbReference>
<evidence type="ECO:0000256" key="13">
    <source>
        <dbReference type="HAMAP-Rule" id="MF_00409"/>
    </source>
</evidence>
<keyword evidence="10 13" id="KW-0067">ATP-binding</keyword>
<comment type="similarity">
    <text evidence="13">Belongs to the LpxK family.</text>
</comment>
<dbReference type="OrthoDB" id="9766423at2"/>
<dbReference type="RefSeq" id="WP_130923189.1">
    <property type="nucleotide sequence ID" value="NZ_SEWY01000003.1"/>
</dbReference>
<evidence type="ECO:0000256" key="3">
    <source>
        <dbReference type="ARBA" id="ARBA00012071"/>
    </source>
</evidence>
<dbReference type="GO" id="GO:0005524">
    <property type="term" value="F:ATP binding"/>
    <property type="evidence" value="ECO:0007669"/>
    <property type="project" value="UniProtKB-UniRule"/>
</dbReference>
<dbReference type="EC" id="2.7.1.130" evidence="3 13"/>
<dbReference type="Pfam" id="PF02606">
    <property type="entry name" value="LpxK"/>
    <property type="match status" value="1"/>
</dbReference>
<comment type="catalytic activity">
    <reaction evidence="13">
        <text>a lipid A disaccharide + ATP = a lipid IVA + ADP + H(+)</text>
        <dbReference type="Rhea" id="RHEA:67840"/>
        <dbReference type="ChEBI" id="CHEBI:15378"/>
        <dbReference type="ChEBI" id="CHEBI:30616"/>
        <dbReference type="ChEBI" id="CHEBI:176343"/>
        <dbReference type="ChEBI" id="CHEBI:176425"/>
        <dbReference type="ChEBI" id="CHEBI:456216"/>
        <dbReference type="EC" id="2.7.1.130"/>
    </reaction>
</comment>
<evidence type="ECO:0000313" key="14">
    <source>
        <dbReference type="EMBL" id="TBH73033.1"/>
    </source>
</evidence>
<keyword evidence="6 13" id="KW-0441">Lipid A biosynthesis</keyword>
<dbReference type="GO" id="GO:0009029">
    <property type="term" value="F:lipid-A 4'-kinase activity"/>
    <property type="evidence" value="ECO:0007669"/>
    <property type="project" value="UniProtKB-UniRule"/>
</dbReference>
<dbReference type="UniPathway" id="UPA00359">
    <property type="reaction ID" value="UER00482"/>
</dbReference>
<organism evidence="14 15">
    <name type="scientific">Aquirufa antheringensis</name>
    <dbReference type="NCBI Taxonomy" id="2516559"/>
    <lineage>
        <taxon>Bacteria</taxon>
        <taxon>Pseudomonadati</taxon>
        <taxon>Bacteroidota</taxon>
        <taxon>Cytophagia</taxon>
        <taxon>Cytophagales</taxon>
        <taxon>Flectobacillaceae</taxon>
        <taxon>Aquirufa</taxon>
    </lineage>
</organism>
<keyword evidence="7 13" id="KW-0808">Transferase</keyword>
<dbReference type="AlphaFoldDB" id="A0A4Q9BCC0"/>
<dbReference type="NCBIfam" id="TIGR00682">
    <property type="entry name" value="lpxK"/>
    <property type="match status" value="1"/>
</dbReference>
<comment type="pathway">
    <text evidence="2 13">Glycolipid biosynthesis; lipid IV(A) biosynthesis; lipid IV(A) from (3R)-3-hydroxytetradecanoyl-[acyl-carrier-protein] and UDP-N-acetyl-alpha-D-glucosamine: step 6/6.</text>
</comment>
<keyword evidence="5 13" id="KW-0444">Lipid biosynthesis</keyword>
<keyword evidence="15" id="KW-1185">Reference proteome</keyword>
<evidence type="ECO:0000256" key="1">
    <source>
        <dbReference type="ARBA" id="ARBA00002274"/>
    </source>
</evidence>
<sequence length="334" mass="38050">MKQLITILPSLLFGLITYVRNKLYDWGILPSTSFDKPRIIVVGNLSVGGTGKSPFVSYLVQNWRGDDRLGILSRGYGRKTKGYKDVQVDSTAEEVGDEPLAYKTVFPELPVVVCENRVKGVQQMPEVDVLLLDDAFQHRSIKGSVNLVCSTFSQPFYSDSMLPQGRLRESAKGIKRADAVIVTRCPNILTKEQKSNFAQGVLRNTKEEKPIFYTSVRYGKPQGPREYLPSKWSLFAGIADPKPFFAYATSLGQIQEEVIYADHHRFTEIELLELEQQAKMMAGDEGFLTTHKDYVRLKAELAQLPNLANHLYYLPMEMYFIDQEEQFWDWLGKN</sequence>
<evidence type="ECO:0000256" key="12">
    <source>
        <dbReference type="ARBA" id="ARBA00029757"/>
    </source>
</evidence>
<comment type="caution">
    <text evidence="13">Lacks conserved residue(s) required for the propagation of feature annotation.</text>
</comment>
<evidence type="ECO:0000313" key="15">
    <source>
        <dbReference type="Proteomes" id="UP000293583"/>
    </source>
</evidence>
<evidence type="ECO:0000256" key="8">
    <source>
        <dbReference type="ARBA" id="ARBA00022741"/>
    </source>
</evidence>